<keyword evidence="2" id="KW-0418">Kinase</keyword>
<keyword evidence="1" id="KW-0812">Transmembrane</keyword>
<dbReference type="Proteomes" id="UP000222054">
    <property type="component" value="Unassembled WGS sequence"/>
</dbReference>
<dbReference type="PANTHER" id="PTHR38436:SF1">
    <property type="entry name" value="ESTER CYCLASE"/>
    <property type="match status" value="1"/>
</dbReference>
<dbReference type="SUPFAM" id="SSF54427">
    <property type="entry name" value="NTF2-like"/>
    <property type="match status" value="1"/>
</dbReference>
<reference evidence="2 3" key="1">
    <citation type="submission" date="2017-09" db="EMBL/GenBank/DDBJ databases">
        <title>Large-scale bioinformatics analysis of Bacillus genomes uncovers conserved roles of natural products in bacterial physiology.</title>
        <authorList>
            <consortium name="Agbiome Team Llc"/>
            <person name="Bleich R.M."/>
            <person name="Grubbs K.J."/>
            <person name="Santa Maria K.C."/>
            <person name="Allen S.E."/>
            <person name="Farag S."/>
            <person name="Shank E.A."/>
            <person name="Bowers A."/>
        </authorList>
    </citation>
    <scope>NUCLEOTIDE SEQUENCE [LARGE SCALE GENOMIC DNA]</scope>
    <source>
        <strain evidence="2 3">AFS053130</strain>
    </source>
</reference>
<dbReference type="GO" id="GO:0030638">
    <property type="term" value="P:polyketide metabolic process"/>
    <property type="evidence" value="ECO:0007669"/>
    <property type="project" value="InterPro"/>
</dbReference>
<protein>
    <submittedName>
        <fullName evidence="2">Pyruvate kinase</fullName>
    </submittedName>
</protein>
<keyword evidence="2" id="KW-0808">Transferase</keyword>
<evidence type="ECO:0000313" key="3">
    <source>
        <dbReference type="Proteomes" id="UP000222054"/>
    </source>
</evidence>
<keyword evidence="1" id="KW-0472">Membrane</keyword>
<keyword evidence="1" id="KW-1133">Transmembrane helix</keyword>
<feature type="transmembrane region" description="Helical" evidence="1">
    <location>
        <begin position="7"/>
        <end position="27"/>
    </location>
</feature>
<evidence type="ECO:0000256" key="1">
    <source>
        <dbReference type="SAM" id="Phobius"/>
    </source>
</evidence>
<evidence type="ECO:0000313" key="2">
    <source>
        <dbReference type="EMBL" id="PGM95334.1"/>
    </source>
</evidence>
<dbReference type="AlphaFoldDB" id="A0A2B9E5K8"/>
<dbReference type="GO" id="GO:0016301">
    <property type="term" value="F:kinase activity"/>
    <property type="evidence" value="ECO:0007669"/>
    <property type="project" value="UniProtKB-KW"/>
</dbReference>
<gene>
    <name evidence="2" type="ORF">CN958_08125</name>
</gene>
<dbReference type="EMBL" id="NUHO01000030">
    <property type="protein sequence ID" value="PGM95334.1"/>
    <property type="molecule type" value="Genomic_DNA"/>
</dbReference>
<dbReference type="InterPro" id="IPR009959">
    <property type="entry name" value="Cyclase_SnoaL-like"/>
</dbReference>
<keyword evidence="2" id="KW-0670">Pyruvate</keyword>
<dbReference type="InterPro" id="IPR032710">
    <property type="entry name" value="NTF2-like_dom_sf"/>
</dbReference>
<sequence>MKLEKNLIIIIISVFILGIVSTLIFQASTGNNKGHSIKSENVAPVSKVNVTEKEKNKKMVVDFYNEVFNKHNIDIIPKYVSEDYKQHNPFVADGRKAFMDFFKEDFVKNPNSSAEIKRVVAEGDTVALHVHSRANSQDKGVAIVDIFRIKDGKIVEHWDVIQEIPSEAANDNTMF</sequence>
<proteinExistence type="predicted"/>
<dbReference type="Pfam" id="PF07366">
    <property type="entry name" value="SnoaL"/>
    <property type="match status" value="1"/>
</dbReference>
<dbReference type="Gene3D" id="3.10.450.50">
    <property type="match status" value="1"/>
</dbReference>
<name>A0A2B9E5K8_BACCE</name>
<comment type="caution">
    <text evidence="2">The sequence shown here is derived from an EMBL/GenBank/DDBJ whole genome shotgun (WGS) entry which is preliminary data.</text>
</comment>
<organism evidence="2 3">
    <name type="scientific">Bacillus cereus</name>
    <dbReference type="NCBI Taxonomy" id="1396"/>
    <lineage>
        <taxon>Bacteria</taxon>
        <taxon>Bacillati</taxon>
        <taxon>Bacillota</taxon>
        <taxon>Bacilli</taxon>
        <taxon>Bacillales</taxon>
        <taxon>Bacillaceae</taxon>
        <taxon>Bacillus</taxon>
        <taxon>Bacillus cereus group</taxon>
    </lineage>
</organism>
<accession>A0A2B9E5K8</accession>
<dbReference type="PANTHER" id="PTHR38436">
    <property type="entry name" value="POLYKETIDE CYCLASE SNOAL-LIKE DOMAIN"/>
    <property type="match status" value="1"/>
</dbReference>
<dbReference type="RefSeq" id="WP_098776519.1">
    <property type="nucleotide sequence ID" value="NZ_NUHO01000030.1"/>
</dbReference>